<dbReference type="EMBL" id="MU150251">
    <property type="protein sequence ID" value="KAF9464926.1"/>
    <property type="molecule type" value="Genomic_DNA"/>
</dbReference>
<feature type="transmembrane region" description="Helical" evidence="1">
    <location>
        <begin position="235"/>
        <end position="254"/>
    </location>
</feature>
<protein>
    <recommendedName>
        <fullName evidence="2">DUF6533 domain-containing protein</fullName>
    </recommendedName>
</protein>
<comment type="caution">
    <text evidence="3">The sequence shown here is derived from an EMBL/GenBank/DDBJ whole genome shotgun (WGS) entry which is preliminary data.</text>
</comment>
<keyword evidence="1" id="KW-0812">Transmembrane</keyword>
<evidence type="ECO:0000313" key="4">
    <source>
        <dbReference type="Proteomes" id="UP000807353"/>
    </source>
</evidence>
<dbReference type="Pfam" id="PF20151">
    <property type="entry name" value="DUF6533"/>
    <property type="match status" value="1"/>
</dbReference>
<feature type="transmembrane region" description="Helical" evidence="1">
    <location>
        <begin position="91"/>
        <end position="113"/>
    </location>
</feature>
<evidence type="ECO:0000313" key="3">
    <source>
        <dbReference type="EMBL" id="KAF9464926.1"/>
    </source>
</evidence>
<keyword evidence="1" id="KW-0472">Membrane</keyword>
<dbReference type="InterPro" id="IPR045340">
    <property type="entry name" value="DUF6533"/>
</dbReference>
<feature type="transmembrane region" description="Helical" evidence="1">
    <location>
        <begin position="51"/>
        <end position="71"/>
    </location>
</feature>
<organism evidence="3 4">
    <name type="scientific">Collybia nuda</name>
    <dbReference type="NCBI Taxonomy" id="64659"/>
    <lineage>
        <taxon>Eukaryota</taxon>
        <taxon>Fungi</taxon>
        <taxon>Dikarya</taxon>
        <taxon>Basidiomycota</taxon>
        <taxon>Agaricomycotina</taxon>
        <taxon>Agaricomycetes</taxon>
        <taxon>Agaricomycetidae</taxon>
        <taxon>Agaricales</taxon>
        <taxon>Tricholomatineae</taxon>
        <taxon>Clitocybaceae</taxon>
        <taxon>Collybia</taxon>
    </lineage>
</organism>
<reference evidence="3" key="1">
    <citation type="submission" date="2020-11" db="EMBL/GenBank/DDBJ databases">
        <authorList>
            <consortium name="DOE Joint Genome Institute"/>
            <person name="Ahrendt S."/>
            <person name="Riley R."/>
            <person name="Andreopoulos W."/>
            <person name="Labutti K."/>
            <person name="Pangilinan J."/>
            <person name="Ruiz-Duenas F.J."/>
            <person name="Barrasa J.M."/>
            <person name="Sanchez-Garcia M."/>
            <person name="Camarero S."/>
            <person name="Miyauchi S."/>
            <person name="Serrano A."/>
            <person name="Linde D."/>
            <person name="Babiker R."/>
            <person name="Drula E."/>
            <person name="Ayuso-Fernandez I."/>
            <person name="Pacheco R."/>
            <person name="Padilla G."/>
            <person name="Ferreira P."/>
            <person name="Barriuso J."/>
            <person name="Kellner H."/>
            <person name="Castanera R."/>
            <person name="Alfaro M."/>
            <person name="Ramirez L."/>
            <person name="Pisabarro A.G."/>
            <person name="Kuo A."/>
            <person name="Tritt A."/>
            <person name="Lipzen A."/>
            <person name="He G."/>
            <person name="Yan M."/>
            <person name="Ng V."/>
            <person name="Cullen D."/>
            <person name="Martin F."/>
            <person name="Rosso M.-N."/>
            <person name="Henrissat B."/>
            <person name="Hibbett D."/>
            <person name="Martinez A.T."/>
            <person name="Grigoriev I.V."/>
        </authorList>
    </citation>
    <scope>NUCLEOTIDE SEQUENCE</scope>
    <source>
        <strain evidence="3">CBS 247.69</strain>
    </source>
</reference>
<name>A0A9P5YBQ6_9AGAR</name>
<feature type="transmembrane region" description="Helical" evidence="1">
    <location>
        <begin position="164"/>
        <end position="188"/>
    </location>
</feature>
<evidence type="ECO:0000259" key="2">
    <source>
        <dbReference type="Pfam" id="PF20151"/>
    </source>
</evidence>
<evidence type="ECO:0000256" key="1">
    <source>
        <dbReference type="SAM" id="Phobius"/>
    </source>
</evidence>
<sequence>MGISEALVRGNRACNYSAMVVMTFTLYDWISTAEEEVLQIWMRPWSNLKSLYIFIRFLSIGAQMVPGVIAFLPSSVDLLAPISNRRCHWIIALQGASNQLLMMAVQIILLLRVEALYQKEKLLQLLLRALYIGEFISMAVMFSLEMPKVQFGLQCVTTQFPINFAIPYFLLPVVVEFIFFVLTMMKFYRAIHDGWARQPLVFRFLQDGIWAFALPLVILTINIICTAALSGPFSSIAFSWTIAIPGFAGCRLILNMSHLLRRHAEGPLTYPPQDFQVDTELLSERHATASNI</sequence>
<feature type="transmembrane region" description="Helical" evidence="1">
    <location>
        <begin position="125"/>
        <end position="144"/>
    </location>
</feature>
<proteinExistence type="predicted"/>
<dbReference type="Proteomes" id="UP000807353">
    <property type="component" value="Unassembled WGS sequence"/>
</dbReference>
<accession>A0A9P5YBQ6</accession>
<feature type="transmembrane region" description="Helical" evidence="1">
    <location>
        <begin position="209"/>
        <end position="229"/>
    </location>
</feature>
<feature type="domain" description="DUF6533" evidence="2">
    <location>
        <begin position="16"/>
        <end position="60"/>
    </location>
</feature>
<keyword evidence="4" id="KW-1185">Reference proteome</keyword>
<gene>
    <name evidence="3" type="ORF">BDZ94DRAFT_1255572</name>
</gene>
<keyword evidence="1" id="KW-1133">Transmembrane helix</keyword>
<dbReference type="AlphaFoldDB" id="A0A9P5YBQ6"/>
<dbReference type="OrthoDB" id="2637653at2759"/>